<comment type="similarity">
    <text evidence="2">Belongs to the universal ribosomal protein uS10 family.</text>
</comment>
<dbReference type="FunCoup" id="A0A7M7KST6">
    <property type="interactions" value="683"/>
</dbReference>
<feature type="region of interest" description="Disordered" evidence="8">
    <location>
        <begin position="36"/>
        <end position="70"/>
    </location>
</feature>
<dbReference type="Pfam" id="PF00338">
    <property type="entry name" value="Ribosomal_S10"/>
    <property type="match status" value="1"/>
</dbReference>
<protein>
    <recommendedName>
        <fullName evidence="6">Small ribosomal subunit protein uS10m</fullName>
    </recommendedName>
    <alternativeName>
        <fullName evidence="7">28S ribosomal protein S10, mitochondrial</fullName>
    </alternativeName>
</protein>
<evidence type="ECO:0000256" key="2">
    <source>
        <dbReference type="ARBA" id="ARBA00007102"/>
    </source>
</evidence>
<dbReference type="GeneID" id="111254072"/>
<feature type="compositionally biased region" description="Polar residues" evidence="8">
    <location>
        <begin position="50"/>
        <end position="67"/>
    </location>
</feature>
<dbReference type="InterPro" id="IPR036838">
    <property type="entry name" value="Ribosomal_uS10_dom_sf"/>
</dbReference>
<feature type="domain" description="Small ribosomal subunit protein uS10" evidence="9">
    <location>
        <begin position="79"/>
        <end position="176"/>
    </location>
</feature>
<dbReference type="GO" id="GO:0005763">
    <property type="term" value="C:mitochondrial small ribosomal subunit"/>
    <property type="evidence" value="ECO:0007669"/>
    <property type="project" value="InterPro"/>
</dbReference>
<evidence type="ECO:0000256" key="8">
    <source>
        <dbReference type="SAM" id="MobiDB-lite"/>
    </source>
</evidence>
<dbReference type="InterPro" id="IPR027486">
    <property type="entry name" value="Ribosomal_uS10_dom"/>
</dbReference>
<evidence type="ECO:0000256" key="7">
    <source>
        <dbReference type="ARBA" id="ARBA00035544"/>
    </source>
</evidence>
<dbReference type="PANTHER" id="PTHR13334:SF4">
    <property type="entry name" value="SMALL RIBOSOMAL SUBUNIT PROTEIN US10M"/>
    <property type="match status" value="1"/>
</dbReference>
<accession>A0A7M7KST6</accession>
<dbReference type="EnsemblMetazoa" id="XM_022814564">
    <property type="protein sequence ID" value="XP_022670299"/>
    <property type="gene ID" value="LOC111254072"/>
</dbReference>
<dbReference type="InParanoid" id="A0A7M7KST6"/>
<evidence type="ECO:0000256" key="5">
    <source>
        <dbReference type="ARBA" id="ARBA00023274"/>
    </source>
</evidence>
<evidence type="ECO:0000256" key="4">
    <source>
        <dbReference type="ARBA" id="ARBA00023128"/>
    </source>
</evidence>
<dbReference type="PANTHER" id="PTHR13334">
    <property type="entry name" value="MITOCHONDRIAL 28S RIBOSOMAL PROTEIN S10"/>
    <property type="match status" value="1"/>
</dbReference>
<keyword evidence="5" id="KW-0687">Ribonucleoprotein</keyword>
<dbReference type="Proteomes" id="UP000594260">
    <property type="component" value="Unplaced"/>
</dbReference>
<dbReference type="SMART" id="SM01403">
    <property type="entry name" value="Ribosomal_S10"/>
    <property type="match status" value="1"/>
</dbReference>
<dbReference type="Gene3D" id="3.30.70.600">
    <property type="entry name" value="Ribosomal protein S10 domain"/>
    <property type="match status" value="1"/>
</dbReference>
<evidence type="ECO:0000259" key="9">
    <source>
        <dbReference type="SMART" id="SM01403"/>
    </source>
</evidence>
<dbReference type="OrthoDB" id="366214at2759"/>
<dbReference type="SUPFAM" id="SSF54999">
    <property type="entry name" value="Ribosomal protein S10"/>
    <property type="match status" value="1"/>
</dbReference>
<dbReference type="InterPro" id="IPR040055">
    <property type="entry name" value="Ribosomal_uS10m"/>
</dbReference>
<reference evidence="10" key="1">
    <citation type="submission" date="2021-01" db="UniProtKB">
        <authorList>
            <consortium name="EnsemblMetazoa"/>
        </authorList>
    </citation>
    <scope>IDENTIFICATION</scope>
</reference>
<comment type="subcellular location">
    <subcellularLocation>
        <location evidence="1">Mitochondrion</location>
    </subcellularLocation>
</comment>
<sequence>MLLTAVRNAVASSVHRITLPTLACRAALRTAKASSVLSMSTSSRPEESEVNQGKTSFQESYGSSPSVTDEPDKLYRQLDLEVRGHDHAVLKSYRWFVLECAKHLGITVVKTWEPSKTLERKNRLKSAFSHRKHIVQYEARTYYQVIVLEKLTGSTAETFLEYIERNIPEGVAMKVTKHEIQPLPEHLKQRPPELLESEI</sequence>
<dbReference type="KEGG" id="vde:111254072"/>
<dbReference type="OMA" id="PVRFCSA"/>
<evidence type="ECO:0000256" key="6">
    <source>
        <dbReference type="ARBA" id="ARBA00035261"/>
    </source>
</evidence>
<evidence type="ECO:0000313" key="10">
    <source>
        <dbReference type="EnsemblMetazoa" id="XP_022670299"/>
    </source>
</evidence>
<dbReference type="RefSeq" id="XP_022670299.1">
    <property type="nucleotide sequence ID" value="XM_022814564.1"/>
</dbReference>
<organism evidence="10 11">
    <name type="scientific">Varroa destructor</name>
    <name type="common">Honeybee mite</name>
    <dbReference type="NCBI Taxonomy" id="109461"/>
    <lineage>
        <taxon>Eukaryota</taxon>
        <taxon>Metazoa</taxon>
        <taxon>Ecdysozoa</taxon>
        <taxon>Arthropoda</taxon>
        <taxon>Chelicerata</taxon>
        <taxon>Arachnida</taxon>
        <taxon>Acari</taxon>
        <taxon>Parasitiformes</taxon>
        <taxon>Mesostigmata</taxon>
        <taxon>Gamasina</taxon>
        <taxon>Dermanyssoidea</taxon>
        <taxon>Varroidae</taxon>
        <taxon>Varroa</taxon>
    </lineage>
</organism>
<evidence type="ECO:0000256" key="1">
    <source>
        <dbReference type="ARBA" id="ARBA00004173"/>
    </source>
</evidence>
<keyword evidence="3" id="KW-0689">Ribosomal protein</keyword>
<keyword evidence="4" id="KW-0496">Mitochondrion</keyword>
<dbReference type="CTD" id="55173"/>
<evidence type="ECO:0000313" key="11">
    <source>
        <dbReference type="Proteomes" id="UP000594260"/>
    </source>
</evidence>
<name>A0A7M7KST6_VARDE</name>
<keyword evidence="11" id="KW-1185">Reference proteome</keyword>
<proteinExistence type="inferred from homology"/>
<dbReference type="AlphaFoldDB" id="A0A7M7KST6"/>
<evidence type="ECO:0000256" key="3">
    <source>
        <dbReference type="ARBA" id="ARBA00022980"/>
    </source>
</evidence>